<keyword evidence="2" id="KW-1185">Reference proteome</keyword>
<dbReference type="HOGENOM" id="CLU_162538_0_1_6"/>
<sequence>MQAKLLARRQEMFASIMFGVFVHALECSRPVGLVQAKLLLWTLTASIMVIILSEEGEVAEQLEFFPVQSPCRGICQSDERGFCRGCFRSRDERFNWNKMSDGEKQEVLRLCRQRLMRKLRANKPASSDEPEQPSLF</sequence>
<dbReference type="InterPro" id="IPR010710">
    <property type="entry name" value="DUF1289"/>
</dbReference>
<dbReference type="Pfam" id="PF06945">
    <property type="entry name" value="DUF1289"/>
    <property type="match status" value="1"/>
</dbReference>
<organism evidence="1 2">
    <name type="scientific">Escherichia coli (strain 55989 / EAEC)</name>
    <dbReference type="NCBI Taxonomy" id="585055"/>
    <lineage>
        <taxon>Bacteria</taxon>
        <taxon>Pseudomonadati</taxon>
        <taxon>Pseudomonadota</taxon>
        <taxon>Gammaproteobacteria</taxon>
        <taxon>Enterobacterales</taxon>
        <taxon>Enterobacteriaceae</taxon>
        <taxon>Escherichia</taxon>
    </lineage>
</organism>
<dbReference type="KEGG" id="eck:EC55989_1816"/>
<proteinExistence type="predicted"/>
<accession>B7L5K1</accession>
<evidence type="ECO:0000313" key="1">
    <source>
        <dbReference type="EMBL" id="CAU97675.1"/>
    </source>
</evidence>
<dbReference type="PANTHER" id="PTHR35175:SF1">
    <property type="entry name" value="OXIDOREDUCTASE"/>
    <property type="match status" value="1"/>
</dbReference>
<dbReference type="EMBL" id="CU928145">
    <property type="protein sequence ID" value="CAU97675.1"/>
    <property type="molecule type" value="Genomic_DNA"/>
</dbReference>
<dbReference type="AlphaFoldDB" id="B7L5K1"/>
<gene>
    <name evidence="1" type="primary">ydhL</name>
    <name evidence="1" type="ordered locus">EC55989_1816</name>
</gene>
<dbReference type="PANTHER" id="PTHR35175">
    <property type="entry name" value="DUF1289 DOMAIN-CONTAINING PROTEIN"/>
    <property type="match status" value="1"/>
</dbReference>
<protein>
    <submittedName>
        <fullName evidence="1">Uncharacterized protein</fullName>
    </submittedName>
</protein>
<reference evidence="2" key="1">
    <citation type="journal article" date="2009" name="PLoS Genet.">
        <title>Organised genome dynamics in the Escherichia coli species results in highly diverse adaptive paths.</title>
        <authorList>
            <person name="Touchon M."/>
            <person name="Hoede C."/>
            <person name="Tenaillon O."/>
            <person name="Barbe V."/>
            <person name="Baeriswyl S."/>
            <person name="Bidet P."/>
            <person name="Bingen E."/>
            <person name="Bonacorsi S."/>
            <person name="Bouchier C."/>
            <person name="Bouvet O."/>
            <person name="Calteau A."/>
            <person name="Chiapello H."/>
            <person name="Clermont O."/>
            <person name="Cruveiller S."/>
            <person name="Danchin A."/>
            <person name="Diard M."/>
            <person name="Dossat C."/>
            <person name="Karoui M.E."/>
            <person name="Frapy E."/>
            <person name="Garry L."/>
            <person name="Ghigo J.M."/>
            <person name="Gilles A.M."/>
            <person name="Johnson J."/>
            <person name="Le Bouguenec C."/>
            <person name="Lescat M."/>
            <person name="Mangenot S."/>
            <person name="Martinez-Jehanne V."/>
            <person name="Matic I."/>
            <person name="Nassif X."/>
            <person name="Oztas S."/>
            <person name="Petit M.A."/>
            <person name="Pichon C."/>
            <person name="Rouy Z."/>
            <person name="Ruf C.S."/>
            <person name="Schneider D."/>
            <person name="Tourret J."/>
            <person name="Vacherie B."/>
            <person name="Vallenet D."/>
            <person name="Medigue C."/>
            <person name="Rocha E.P.C."/>
            <person name="Denamur E."/>
        </authorList>
    </citation>
    <scope>NUCLEOTIDE SEQUENCE [LARGE SCALE GENOMIC DNA]</scope>
    <source>
        <strain evidence="2">55989 / EAEC</strain>
    </source>
</reference>
<dbReference type="Proteomes" id="UP000000746">
    <property type="component" value="Chromosome"/>
</dbReference>
<name>B7L5K1_ECO55</name>
<evidence type="ECO:0000313" key="2">
    <source>
        <dbReference type="Proteomes" id="UP000000746"/>
    </source>
</evidence>